<organism evidence="1">
    <name type="scientific">Bradyrhizobium diazoefficiens</name>
    <dbReference type="NCBI Taxonomy" id="1355477"/>
    <lineage>
        <taxon>Bacteria</taxon>
        <taxon>Pseudomonadati</taxon>
        <taxon>Pseudomonadota</taxon>
        <taxon>Alphaproteobacteria</taxon>
        <taxon>Hyphomicrobiales</taxon>
        <taxon>Nitrobacteraceae</taxon>
        <taxon>Bradyrhizobium</taxon>
    </lineage>
</organism>
<name>A0A809XYE6_9BRAD</name>
<accession>A0A809XYE6</accession>
<reference evidence="1" key="1">
    <citation type="submission" date="2020-05" db="EMBL/GenBank/DDBJ databases">
        <title>Complete genome sequence of Bradyrhizobium diazoefficiens XF2 isolated from soybean nodule.</title>
        <authorList>
            <person name="Noda R."/>
            <person name="Kakizaki K."/>
            <person name="Minamisawa K."/>
        </authorList>
    </citation>
    <scope>NUCLEOTIDE SEQUENCE</scope>
    <source>
        <strain evidence="1">XF2</strain>
    </source>
</reference>
<dbReference type="AlphaFoldDB" id="A0A809XYE6"/>
<proteinExistence type="predicted"/>
<gene>
    <name evidence="1" type="ORF">XF2B_53440</name>
</gene>
<evidence type="ECO:0000313" key="1">
    <source>
        <dbReference type="EMBL" id="BCE31575.1"/>
    </source>
</evidence>
<protein>
    <submittedName>
        <fullName evidence="1">Uncharacterized protein</fullName>
    </submittedName>
</protein>
<sequence length="110" mass="12205">MPADLVLATLGAGGQPAMKLANVIQKLVAEAAKLGELDEAIYVRSTGQLMTDDEADVLPAEQLAVVKDHLVRVKRFPVRWLDRLDDAIGRGLLWRYPDEEIVRIMLMGPR</sequence>
<dbReference type="EMBL" id="AP023092">
    <property type="protein sequence ID" value="BCE31575.1"/>
    <property type="molecule type" value="Genomic_DNA"/>
</dbReference>